<feature type="region of interest" description="Disordered" evidence="1">
    <location>
        <begin position="1"/>
        <end position="122"/>
    </location>
</feature>
<dbReference type="AlphaFoldDB" id="A0A9Q8WL61"/>
<evidence type="ECO:0000313" key="2">
    <source>
        <dbReference type="EMBL" id="UQC87306.1"/>
    </source>
</evidence>
<proteinExistence type="predicted"/>
<dbReference type="KEGG" id="clup:CLUP02_12810"/>
<protein>
    <submittedName>
        <fullName evidence="2">Uncharacterized protein</fullName>
    </submittedName>
</protein>
<keyword evidence="3" id="KW-1185">Reference proteome</keyword>
<organism evidence="2 3">
    <name type="scientific">Colletotrichum lupini</name>
    <dbReference type="NCBI Taxonomy" id="145971"/>
    <lineage>
        <taxon>Eukaryota</taxon>
        <taxon>Fungi</taxon>
        <taxon>Dikarya</taxon>
        <taxon>Ascomycota</taxon>
        <taxon>Pezizomycotina</taxon>
        <taxon>Sordariomycetes</taxon>
        <taxon>Hypocreomycetidae</taxon>
        <taxon>Glomerellales</taxon>
        <taxon>Glomerellaceae</taxon>
        <taxon>Colletotrichum</taxon>
        <taxon>Colletotrichum acutatum species complex</taxon>
    </lineage>
</organism>
<name>A0A9Q8WL61_9PEZI</name>
<dbReference type="Proteomes" id="UP000830671">
    <property type="component" value="Chromosome 6"/>
</dbReference>
<gene>
    <name evidence="2" type="ORF">CLUP02_12810</name>
</gene>
<dbReference type="EMBL" id="CP019478">
    <property type="protein sequence ID" value="UQC87306.1"/>
    <property type="molecule type" value="Genomic_DNA"/>
</dbReference>
<dbReference type="RefSeq" id="XP_049148916.1">
    <property type="nucleotide sequence ID" value="XM_049291770.1"/>
</dbReference>
<evidence type="ECO:0000313" key="3">
    <source>
        <dbReference type="Proteomes" id="UP000830671"/>
    </source>
</evidence>
<feature type="compositionally biased region" description="Basic and acidic residues" evidence="1">
    <location>
        <begin position="102"/>
        <end position="122"/>
    </location>
</feature>
<feature type="compositionally biased region" description="Basic residues" evidence="1">
    <location>
        <begin position="1"/>
        <end position="10"/>
    </location>
</feature>
<evidence type="ECO:0000256" key="1">
    <source>
        <dbReference type="SAM" id="MobiDB-lite"/>
    </source>
</evidence>
<dbReference type="GeneID" id="73346780"/>
<reference evidence="2" key="1">
    <citation type="journal article" date="2021" name="Mol. Plant Microbe Interact.">
        <title>Complete Genome Sequence of the Plant-Pathogenic Fungus Colletotrichum lupini.</title>
        <authorList>
            <person name="Baroncelli R."/>
            <person name="Pensec F."/>
            <person name="Da Lio D."/>
            <person name="Boufleur T."/>
            <person name="Vicente I."/>
            <person name="Sarrocco S."/>
            <person name="Picot A."/>
            <person name="Baraldi E."/>
            <person name="Sukno S."/>
            <person name="Thon M."/>
            <person name="Le Floch G."/>
        </authorList>
    </citation>
    <scope>NUCLEOTIDE SEQUENCE</scope>
    <source>
        <strain evidence="2">IMI 504893</strain>
    </source>
</reference>
<accession>A0A9Q8WL61</accession>
<sequence length="231" mass="25344">MPRQERHHKERVVYDDDPYYDDYERPRASRRVSRSAHEYEASGGHRRSTRRHDSYSPVGPARARSESYGRPPARRHDTYAEYSDSGDDRPRRRGHGQSSSSRRKDSKTSRSSRGPERNDSDKAAIIQAAATAAVVAGASEAWRMRKEKTSWSQKGTRMATAAAGAAAIAAFNNNSNGQHGSKDGGGSKKDTIQATLGGLLVNRLANGDDAALKIKLRVTGYGAVESLSVER</sequence>